<keyword evidence="1" id="KW-1133">Transmembrane helix</keyword>
<proteinExistence type="predicted"/>
<dbReference type="AlphaFoldDB" id="A0AB36TGM7"/>
<protein>
    <submittedName>
        <fullName evidence="3">Transglutaminase superfamily protein</fullName>
    </submittedName>
</protein>
<dbReference type="EMBL" id="PDBW01000001">
    <property type="protein sequence ID" value="PFH02355.1"/>
    <property type="molecule type" value="Genomic_DNA"/>
</dbReference>
<comment type="caution">
    <text evidence="3">The sequence shown here is derived from an EMBL/GenBank/DDBJ whole genome shotgun (WGS) entry which is preliminary data.</text>
</comment>
<evidence type="ECO:0000313" key="4">
    <source>
        <dbReference type="Proteomes" id="UP000223596"/>
    </source>
</evidence>
<dbReference type="InterPro" id="IPR038765">
    <property type="entry name" value="Papain-like_cys_pep_sf"/>
</dbReference>
<keyword evidence="1" id="KW-0812">Transmembrane</keyword>
<dbReference type="Pfam" id="PF01841">
    <property type="entry name" value="Transglut_core"/>
    <property type="match status" value="1"/>
</dbReference>
<feature type="transmembrane region" description="Helical" evidence="1">
    <location>
        <begin position="169"/>
        <end position="188"/>
    </location>
</feature>
<feature type="transmembrane region" description="Helical" evidence="1">
    <location>
        <begin position="87"/>
        <end position="104"/>
    </location>
</feature>
<feature type="transmembrane region" description="Helical" evidence="1">
    <location>
        <begin position="628"/>
        <end position="648"/>
    </location>
</feature>
<keyword evidence="1" id="KW-0472">Membrane</keyword>
<feature type="transmembrane region" description="Helical" evidence="1">
    <location>
        <begin position="133"/>
        <end position="149"/>
    </location>
</feature>
<dbReference type="RefSeq" id="WP_003519429.1">
    <property type="nucleotide sequence ID" value="NZ_CP013828.1"/>
</dbReference>
<feature type="transmembrane region" description="Helical" evidence="1">
    <location>
        <begin position="111"/>
        <end position="127"/>
    </location>
</feature>
<sequence length="760" mass="87847">MESTHRLEKQILPIAISVSLVNWTLRSMFGPFDVGVLILTVVFTCVIFAAYNFAQKHERIKVLLFFGFSFLYLIACQVAVSARYMDWVVFLVAVYGFASTVYYFTIIRYRVAIVFLTGLIPFLTHSARTAKGITVHFLIYLLLFFLLYFERTRKKRAEAQGCNISINKWYCISMSVFLAVIFVISLVVPKPSVIPRLAYVNAVIEQVVQPLGGGAAQQNLFQSINSNLYNPLSLKKQSQLDSMTAPLSDRILFEVAAEEPLYLRIQSWDKYENNVWKVGNKELQEYKPVSGFYNDGIKYNVFVNLVKKAKEEGIVLPLPADASEIWNYNSTPQARKKATIINVNNFSTRLIPVPIGVIDVYSEYENSENIYMNKSGSCNIGKDDTPKNWQSYDVEYMTQRIPKSSFEHKLIEVLDRTTAESLLDMNTYKKNNGEPLDISYDNLNVLYWAAEDLKNVYENYTELPQNISDRIYNLAQRITEGKESPYEKALAIEQYFHNSGYVYDLDPPRLPRGAEAVDYFLFESKKGFCIHYASAMVILARACGLPARYSEGYVADEFDSGTGRFIVRDKDAHAFPEVYIPGYGWMVFEPTVSVREQDAISQFFSKVKSVLTSFRETVVNFVEIMPPWVRIMFIPFFLFSLMFWIWFLRKMYVHSWKKRMLKLESDKAVDRILLKIIKLLNVVNLNRNLHETPLQYGQRIYKESGIDILGFVEVFNKSKYAKIKPSVEDVKLGISLYGDTVIYVKGRLKWFNLLKYFWFV</sequence>
<dbReference type="InterPro" id="IPR021878">
    <property type="entry name" value="TgpA_N"/>
</dbReference>
<dbReference type="SMART" id="SM00460">
    <property type="entry name" value="TGc"/>
    <property type="match status" value="1"/>
</dbReference>
<reference evidence="3 4" key="1">
    <citation type="submission" date="2017-09" db="EMBL/GenBank/DDBJ databases">
        <title>Evaluation of Pacific Biosciences Sequencing Technology to Finishing C. thermocellum Genome Sequences.</title>
        <authorList>
            <person name="Brown S."/>
        </authorList>
    </citation>
    <scope>NUCLEOTIDE SEQUENCE [LARGE SCALE GENOMIC DNA]</scope>
    <source>
        <strain evidence="3 4">AD2</strain>
    </source>
</reference>
<dbReference type="GeneID" id="35803158"/>
<organism evidence="3 4">
    <name type="scientific">Acetivibrio thermocellus AD2</name>
    <dbReference type="NCBI Taxonomy" id="1138384"/>
    <lineage>
        <taxon>Bacteria</taxon>
        <taxon>Bacillati</taxon>
        <taxon>Bacillota</taxon>
        <taxon>Clostridia</taxon>
        <taxon>Eubacteriales</taxon>
        <taxon>Oscillospiraceae</taxon>
        <taxon>Acetivibrio</taxon>
    </lineage>
</organism>
<feature type="domain" description="Transglutaminase-like" evidence="2">
    <location>
        <begin position="521"/>
        <end position="592"/>
    </location>
</feature>
<dbReference type="PANTHER" id="PTHR42736">
    <property type="entry name" value="PROTEIN-GLUTAMINE GAMMA-GLUTAMYLTRANSFERASE"/>
    <property type="match status" value="1"/>
</dbReference>
<accession>A0AB36TGM7</accession>
<evidence type="ECO:0000256" key="1">
    <source>
        <dbReference type="SAM" id="Phobius"/>
    </source>
</evidence>
<evidence type="ECO:0000259" key="2">
    <source>
        <dbReference type="SMART" id="SM00460"/>
    </source>
</evidence>
<feature type="transmembrane region" description="Helical" evidence="1">
    <location>
        <begin position="35"/>
        <end position="53"/>
    </location>
</feature>
<feature type="transmembrane region" description="Helical" evidence="1">
    <location>
        <begin position="62"/>
        <end position="81"/>
    </location>
</feature>
<evidence type="ECO:0000313" key="3">
    <source>
        <dbReference type="EMBL" id="PFH02355.1"/>
    </source>
</evidence>
<dbReference type="Gene3D" id="3.10.620.30">
    <property type="match status" value="1"/>
</dbReference>
<gene>
    <name evidence="3" type="ORF">M972_111125</name>
</gene>
<dbReference type="Pfam" id="PF11992">
    <property type="entry name" value="TgpA_N"/>
    <property type="match status" value="1"/>
</dbReference>
<dbReference type="Proteomes" id="UP000223596">
    <property type="component" value="Unassembled WGS sequence"/>
</dbReference>
<dbReference type="SUPFAM" id="SSF54001">
    <property type="entry name" value="Cysteine proteinases"/>
    <property type="match status" value="1"/>
</dbReference>
<dbReference type="InterPro" id="IPR052901">
    <property type="entry name" value="Bact_TGase-like"/>
</dbReference>
<dbReference type="PANTHER" id="PTHR42736:SF1">
    <property type="entry name" value="PROTEIN-GLUTAMINE GAMMA-GLUTAMYLTRANSFERASE"/>
    <property type="match status" value="1"/>
</dbReference>
<name>A0AB36TGM7_ACETH</name>
<dbReference type="InterPro" id="IPR002931">
    <property type="entry name" value="Transglutaminase-like"/>
</dbReference>